<keyword evidence="2" id="KW-1133">Transmembrane helix</keyword>
<accession>A0A1G5HMT9</accession>
<gene>
    <name evidence="3" type="ORF">SAMN03080606_02051</name>
</gene>
<organism evidence="3 4">
    <name type="scientific">Alkaliphilus peptidifermentans DSM 18978</name>
    <dbReference type="NCBI Taxonomy" id="1120976"/>
    <lineage>
        <taxon>Bacteria</taxon>
        <taxon>Bacillati</taxon>
        <taxon>Bacillota</taxon>
        <taxon>Clostridia</taxon>
        <taxon>Peptostreptococcales</taxon>
        <taxon>Natronincolaceae</taxon>
        <taxon>Alkaliphilus</taxon>
    </lineage>
</organism>
<keyword evidence="1" id="KW-0175">Coiled coil</keyword>
<evidence type="ECO:0000256" key="2">
    <source>
        <dbReference type="SAM" id="Phobius"/>
    </source>
</evidence>
<dbReference type="AlphaFoldDB" id="A0A1G5HMT9"/>
<keyword evidence="2" id="KW-0472">Membrane</keyword>
<dbReference type="Gene3D" id="2.40.50.100">
    <property type="match status" value="1"/>
</dbReference>
<evidence type="ECO:0000256" key="1">
    <source>
        <dbReference type="SAM" id="Coils"/>
    </source>
</evidence>
<dbReference type="GO" id="GO:1990281">
    <property type="term" value="C:efflux pump complex"/>
    <property type="evidence" value="ECO:0007669"/>
    <property type="project" value="TreeGrafter"/>
</dbReference>
<sequence>MKNYEEINDMQRKKVFGKAIIVFFSTMLIITFFSKTIQNMLLPMVTVSRPHSGILTYETAGTGTIVPNEVLSIYPESTKRVKEIKVEAGDKVEKGEIIAVLYSQASDNKLFEEEIYLKKLEANLEKLLSETKSTQVEILELEAEKALERVNKLQDDLDKKLKLLEAGAETGENVKEAQYNFEIAQKDYQQKKTQLEIEKNSQQVSQEGRIKEIEFLRYDIQMQQFKVAELKEEEIIISPCDGIVKEINSQNGELALENKPICLIVHLEKGFIFSASLNIDSNNFISVGDYILVNLRSENKLIDIPVKKINIKDNYKELTADLDETDFLGGEKLDYRIIKKSKNFNTLIPNTALGRDNGGYFVFLLKEREGALGKEYYAEKQYISVGDSDNRNTVILEGLDNRTNIVYDSKEAIHDGSRVRPQQRK</sequence>
<dbReference type="Proteomes" id="UP000198636">
    <property type="component" value="Unassembled WGS sequence"/>
</dbReference>
<name>A0A1G5HMT9_9FIRM</name>
<keyword evidence="2" id="KW-0812">Transmembrane</keyword>
<evidence type="ECO:0000313" key="4">
    <source>
        <dbReference type="Proteomes" id="UP000198636"/>
    </source>
</evidence>
<protein>
    <submittedName>
        <fullName evidence="3">Multidrug efflux pump subunit AcrA (Membrane-fusion protein)</fullName>
    </submittedName>
</protein>
<dbReference type="RefSeq" id="WP_091543036.1">
    <property type="nucleotide sequence ID" value="NZ_FMUS01000012.1"/>
</dbReference>
<evidence type="ECO:0000313" key="3">
    <source>
        <dbReference type="EMBL" id="SCY65024.1"/>
    </source>
</evidence>
<feature type="coiled-coil region" evidence="1">
    <location>
        <begin position="110"/>
        <end position="163"/>
    </location>
</feature>
<dbReference type="EMBL" id="FMUS01000012">
    <property type="protein sequence ID" value="SCY65024.1"/>
    <property type="molecule type" value="Genomic_DNA"/>
</dbReference>
<dbReference type="PANTHER" id="PTHR30469:SF15">
    <property type="entry name" value="HLYD FAMILY OF SECRETION PROTEINS"/>
    <property type="match status" value="1"/>
</dbReference>
<dbReference type="OrthoDB" id="1993375at2"/>
<dbReference type="PANTHER" id="PTHR30469">
    <property type="entry name" value="MULTIDRUG RESISTANCE PROTEIN MDTA"/>
    <property type="match status" value="1"/>
</dbReference>
<proteinExistence type="predicted"/>
<dbReference type="STRING" id="1120976.SAMN03080606_02051"/>
<dbReference type="GO" id="GO:0015562">
    <property type="term" value="F:efflux transmembrane transporter activity"/>
    <property type="evidence" value="ECO:0007669"/>
    <property type="project" value="TreeGrafter"/>
</dbReference>
<keyword evidence="4" id="KW-1185">Reference proteome</keyword>
<feature type="transmembrane region" description="Helical" evidence="2">
    <location>
        <begin position="15"/>
        <end position="34"/>
    </location>
</feature>
<reference evidence="3 4" key="1">
    <citation type="submission" date="2016-10" db="EMBL/GenBank/DDBJ databases">
        <authorList>
            <person name="de Groot N.N."/>
        </authorList>
    </citation>
    <scope>NUCLEOTIDE SEQUENCE [LARGE SCALE GENOMIC DNA]</scope>
    <source>
        <strain evidence="3 4">DSM 18978</strain>
    </source>
</reference>
<dbReference type="Gene3D" id="2.40.420.20">
    <property type="match status" value="1"/>
</dbReference>